<dbReference type="InterPro" id="IPR041657">
    <property type="entry name" value="HTH_17"/>
</dbReference>
<evidence type="ECO:0000313" key="2">
    <source>
        <dbReference type="EMBL" id="KKK98134.1"/>
    </source>
</evidence>
<comment type="caution">
    <text evidence="2">The sequence shown here is derived from an EMBL/GenBank/DDBJ whole genome shotgun (WGS) entry which is preliminary data.</text>
</comment>
<sequence>MQEGKIFTLKEAADITGQSTKTLQRKVKEGKLKPVWGKKIEHFEDRELDIYMKTPEYKNRRNK</sequence>
<organism evidence="2">
    <name type="scientific">marine sediment metagenome</name>
    <dbReference type="NCBI Taxonomy" id="412755"/>
    <lineage>
        <taxon>unclassified sequences</taxon>
        <taxon>metagenomes</taxon>
        <taxon>ecological metagenomes</taxon>
    </lineage>
</organism>
<proteinExistence type="predicted"/>
<dbReference type="Pfam" id="PF12728">
    <property type="entry name" value="HTH_17"/>
    <property type="match status" value="1"/>
</dbReference>
<dbReference type="AlphaFoldDB" id="A0A0F9C6Q1"/>
<gene>
    <name evidence="2" type="ORF">LCGC14_2645800</name>
</gene>
<feature type="domain" description="Helix-turn-helix" evidence="1">
    <location>
        <begin position="7"/>
        <end position="38"/>
    </location>
</feature>
<protein>
    <recommendedName>
        <fullName evidence="1">Helix-turn-helix domain-containing protein</fullName>
    </recommendedName>
</protein>
<accession>A0A0F9C6Q1</accession>
<evidence type="ECO:0000259" key="1">
    <source>
        <dbReference type="Pfam" id="PF12728"/>
    </source>
</evidence>
<reference evidence="2" key="1">
    <citation type="journal article" date="2015" name="Nature">
        <title>Complex archaea that bridge the gap between prokaryotes and eukaryotes.</title>
        <authorList>
            <person name="Spang A."/>
            <person name="Saw J.H."/>
            <person name="Jorgensen S.L."/>
            <person name="Zaremba-Niedzwiedzka K."/>
            <person name="Martijn J."/>
            <person name="Lind A.E."/>
            <person name="van Eijk R."/>
            <person name="Schleper C."/>
            <person name="Guy L."/>
            <person name="Ettema T.J."/>
        </authorList>
    </citation>
    <scope>NUCLEOTIDE SEQUENCE</scope>
</reference>
<dbReference type="EMBL" id="LAZR01045750">
    <property type="protein sequence ID" value="KKK98134.1"/>
    <property type="molecule type" value="Genomic_DNA"/>
</dbReference>
<name>A0A0F9C6Q1_9ZZZZ</name>